<evidence type="ECO:0000256" key="3">
    <source>
        <dbReference type="ARBA" id="ARBA00022679"/>
    </source>
</evidence>
<protein>
    <recommendedName>
        <fullName evidence="5">Glycosyltransferase</fullName>
        <ecNumber evidence="5">2.4.1.-</ecNumber>
    </recommendedName>
</protein>
<evidence type="ECO:0000256" key="4">
    <source>
        <dbReference type="RuleBase" id="RU003718"/>
    </source>
</evidence>
<dbReference type="FunFam" id="3.40.50.2000:FF:000051">
    <property type="entry name" value="Glycosyltransferase"/>
    <property type="match status" value="1"/>
</dbReference>
<dbReference type="AlphaFoldDB" id="A0AB40BA08"/>
<dbReference type="Pfam" id="PF00201">
    <property type="entry name" value="UDPGT"/>
    <property type="match status" value="1"/>
</dbReference>
<dbReference type="GO" id="GO:0008194">
    <property type="term" value="F:UDP-glycosyltransferase activity"/>
    <property type="evidence" value="ECO:0007669"/>
    <property type="project" value="InterPro"/>
</dbReference>
<evidence type="ECO:0000256" key="5">
    <source>
        <dbReference type="RuleBase" id="RU362057"/>
    </source>
</evidence>
<evidence type="ECO:0000313" key="7">
    <source>
        <dbReference type="RefSeq" id="XP_039124125.1"/>
    </source>
</evidence>
<keyword evidence="6" id="KW-1185">Reference proteome</keyword>
<gene>
    <name evidence="7" type="primary">LOC120260657</name>
</gene>
<dbReference type="PROSITE" id="PS00375">
    <property type="entry name" value="UDPGT"/>
    <property type="match status" value="1"/>
</dbReference>
<dbReference type="Proteomes" id="UP001515500">
    <property type="component" value="Chromosome 5"/>
</dbReference>
<dbReference type="SUPFAM" id="SSF53756">
    <property type="entry name" value="UDP-Glycosyltransferase/glycogen phosphorylase"/>
    <property type="match status" value="1"/>
</dbReference>
<dbReference type="Gene3D" id="3.40.50.2000">
    <property type="entry name" value="Glycogen Phosphorylase B"/>
    <property type="match status" value="2"/>
</dbReference>
<evidence type="ECO:0000256" key="1">
    <source>
        <dbReference type="ARBA" id="ARBA00009995"/>
    </source>
</evidence>
<dbReference type="PANTHER" id="PTHR48046:SF6">
    <property type="entry name" value="GLYCOSYLTRANSFERASE"/>
    <property type="match status" value="1"/>
</dbReference>
<comment type="similarity">
    <text evidence="1 4">Belongs to the UDP-glycosyltransferase family.</text>
</comment>
<keyword evidence="2 4" id="KW-0328">Glycosyltransferase</keyword>
<dbReference type="EC" id="2.4.1.-" evidence="5"/>
<sequence length="471" mass="51962">MADLKRTHIVMLCSPGVGHFIPIFELAKHLAHHDDLTITIITTQPITSIPDSYQTIINSLQSDIHLLSFPSPPYHSLPESAKDESRIMFSISHNLPRLRELLRSLASSDNPPVALFVDLFGVDAFDVAMEFKIHPYIFSTSSCFALRFGLHLPKLDDVLTGEFQDFLEPLRLPGCPPISPKDMPDFMLDRGNTAYLSFVRIFKRYVEAKGILVNSFEELEPVAMKALKDDEDVPLVYTVGPLVRTCLTGVVNGAGCLTWLDKQPLGSVLYVSFGSGGTLTREQMKELALGLEMSKQRFLWVVKTPHESKPSAAYFGGQTPESITSLEFLPDGFLARTEGLGLVVPAWAPQVEVLGHASVAGFMSHCGWNSILESILHGVPMLAWPLYAEQNLNALMIVDGLKVALRPQVGDNGLVTRDEVCRVIKCLMEGMEGKELRERMKQLSVAATKAVAEDGSSFKSISKLALDLKIL</sequence>
<dbReference type="InterPro" id="IPR035595">
    <property type="entry name" value="UDP_glycos_trans_CS"/>
</dbReference>
<reference evidence="7" key="1">
    <citation type="submission" date="2025-08" db="UniProtKB">
        <authorList>
            <consortium name="RefSeq"/>
        </authorList>
    </citation>
    <scope>IDENTIFICATION</scope>
</reference>
<accession>A0AB40BA08</accession>
<dbReference type="GeneID" id="120260657"/>
<keyword evidence="3 4" id="KW-0808">Transferase</keyword>
<dbReference type="InterPro" id="IPR002213">
    <property type="entry name" value="UDP_glucos_trans"/>
</dbReference>
<organism evidence="6 7">
    <name type="scientific">Dioscorea cayennensis subsp. rotundata</name>
    <name type="common">White Guinea yam</name>
    <name type="synonym">Dioscorea rotundata</name>
    <dbReference type="NCBI Taxonomy" id="55577"/>
    <lineage>
        <taxon>Eukaryota</taxon>
        <taxon>Viridiplantae</taxon>
        <taxon>Streptophyta</taxon>
        <taxon>Embryophyta</taxon>
        <taxon>Tracheophyta</taxon>
        <taxon>Spermatophyta</taxon>
        <taxon>Magnoliopsida</taxon>
        <taxon>Liliopsida</taxon>
        <taxon>Dioscoreales</taxon>
        <taxon>Dioscoreaceae</taxon>
        <taxon>Dioscorea</taxon>
    </lineage>
</organism>
<evidence type="ECO:0000256" key="2">
    <source>
        <dbReference type="ARBA" id="ARBA00022676"/>
    </source>
</evidence>
<evidence type="ECO:0000313" key="6">
    <source>
        <dbReference type="Proteomes" id="UP001515500"/>
    </source>
</evidence>
<proteinExistence type="inferred from homology"/>
<dbReference type="PANTHER" id="PTHR48046">
    <property type="entry name" value="UDP-GLYCOSYLTRANSFERASE 72E1"/>
    <property type="match status" value="1"/>
</dbReference>
<name>A0AB40BA08_DIOCR</name>
<dbReference type="RefSeq" id="XP_039124125.1">
    <property type="nucleotide sequence ID" value="XM_039268191.1"/>
</dbReference>
<dbReference type="CDD" id="cd03784">
    <property type="entry name" value="GT1_Gtf-like"/>
    <property type="match status" value="1"/>
</dbReference>